<evidence type="ECO:0000313" key="1">
    <source>
        <dbReference type="EMBL" id="MBU5591525.1"/>
    </source>
</evidence>
<name>A0ABS6EZ74_9CLOT</name>
<gene>
    <name evidence="1" type="ORF">KQI89_07090</name>
</gene>
<accession>A0ABS6EZ74</accession>
<reference evidence="1 2" key="1">
    <citation type="submission" date="2021-06" db="EMBL/GenBank/DDBJ databases">
        <authorList>
            <person name="Sun Q."/>
            <person name="Li D."/>
        </authorList>
    </citation>
    <scope>NUCLEOTIDE SEQUENCE [LARGE SCALE GENOMIC DNA]</scope>
    <source>
        <strain evidence="1 2">MSJ-4</strain>
    </source>
</reference>
<protein>
    <submittedName>
        <fullName evidence="1">Uncharacterized protein</fullName>
    </submittedName>
</protein>
<keyword evidence="2" id="KW-1185">Reference proteome</keyword>
<proteinExistence type="predicted"/>
<organism evidence="1 2">
    <name type="scientific">Clostridium simiarum</name>
    <dbReference type="NCBI Taxonomy" id="2841506"/>
    <lineage>
        <taxon>Bacteria</taxon>
        <taxon>Bacillati</taxon>
        <taxon>Bacillota</taxon>
        <taxon>Clostridia</taxon>
        <taxon>Eubacteriales</taxon>
        <taxon>Clostridiaceae</taxon>
        <taxon>Clostridium</taxon>
    </lineage>
</organism>
<sequence>MRNEKLKESYSEALKNKQQMYKEGIEKFISLECKDEANLEKIKLNIYSIFSSVFDISYKKVYGGKNEFNEESYNKLYEVYMEFFDKIPSNWKENYAKAEKHGFTTECIIEEIKLTTANEIKDMFIKHYNEQKIIG</sequence>
<comment type="caution">
    <text evidence="1">The sequence shown here is derived from an EMBL/GenBank/DDBJ whole genome shotgun (WGS) entry which is preliminary data.</text>
</comment>
<dbReference type="RefSeq" id="WP_216456479.1">
    <property type="nucleotide sequence ID" value="NZ_JAHLQL010000001.1"/>
</dbReference>
<dbReference type="EMBL" id="JAHLQL010000001">
    <property type="protein sequence ID" value="MBU5591525.1"/>
    <property type="molecule type" value="Genomic_DNA"/>
</dbReference>
<dbReference type="Proteomes" id="UP000736583">
    <property type="component" value="Unassembled WGS sequence"/>
</dbReference>
<evidence type="ECO:0000313" key="2">
    <source>
        <dbReference type="Proteomes" id="UP000736583"/>
    </source>
</evidence>